<dbReference type="Gene3D" id="3.40.50.1820">
    <property type="entry name" value="alpha/beta hydrolase"/>
    <property type="match status" value="1"/>
</dbReference>
<dbReference type="GO" id="GO:0052689">
    <property type="term" value="F:carboxylic ester hydrolase activity"/>
    <property type="evidence" value="ECO:0007669"/>
    <property type="project" value="TreeGrafter"/>
</dbReference>
<dbReference type="InterPro" id="IPR013094">
    <property type="entry name" value="AB_hydrolase_3"/>
</dbReference>
<dbReference type="EMBL" id="BSYR01000006">
    <property type="protein sequence ID" value="GMI68667.1"/>
    <property type="molecule type" value="Genomic_DNA"/>
</dbReference>
<accession>A0A9W7H106</accession>
<feature type="domain" description="Alpha/beta hydrolase fold-3" evidence="2">
    <location>
        <begin position="105"/>
        <end position="322"/>
    </location>
</feature>
<dbReference type="SUPFAM" id="SSF53474">
    <property type="entry name" value="alpha/beta-Hydrolases"/>
    <property type="match status" value="1"/>
</dbReference>
<dbReference type="Proteomes" id="UP001165190">
    <property type="component" value="Unassembled WGS sequence"/>
</dbReference>
<gene>
    <name evidence="3" type="ORF">HRI_000536000</name>
</gene>
<dbReference type="InterPro" id="IPR050466">
    <property type="entry name" value="Carboxylest/Gibb_receptor"/>
</dbReference>
<reference evidence="3" key="1">
    <citation type="submission" date="2023-05" db="EMBL/GenBank/DDBJ databases">
        <title>Genome and transcriptome analyses reveal genes involved in the formation of fine ridges on petal epidermal cells in Hibiscus trionum.</title>
        <authorList>
            <person name="Koshimizu S."/>
            <person name="Masuda S."/>
            <person name="Ishii T."/>
            <person name="Shirasu K."/>
            <person name="Hoshino A."/>
            <person name="Arita M."/>
        </authorList>
    </citation>
    <scope>NUCLEOTIDE SEQUENCE</scope>
    <source>
        <strain evidence="3">Hamamatsu line</strain>
    </source>
</reference>
<dbReference type="AlphaFoldDB" id="A0A9W7H106"/>
<proteinExistence type="inferred from homology"/>
<evidence type="ECO:0000256" key="1">
    <source>
        <dbReference type="ARBA" id="ARBA00010515"/>
    </source>
</evidence>
<evidence type="ECO:0000259" key="2">
    <source>
        <dbReference type="Pfam" id="PF07859"/>
    </source>
</evidence>
<dbReference type="OrthoDB" id="408631at2759"/>
<comment type="similarity">
    <text evidence="1">Belongs to the 'GDXG' lipolytic enzyme family.</text>
</comment>
<sequence length="353" mass="40206">MKHSYRTNTITMSTKSKLSVSPKLPWYVRLFVSTMSFGVDICRRSNFTVNRTLIKLFDLKSSASDNPLNGVKSSDIVVDSSCDLWFRLYTPTHARDCESPTFPLILFFHGGGFAFMAPNSKPYDAFCRRLVGELSAIVISVNYRLSPEHRFPTQYEDGVKVLKFIDDMNYWAEGLNANLKQCFIAGDSAGGNLAHHVAVKANQHKFRNLRVIGIIAIQPFFGGEERTEAEIQLEGAPFISRERTDWMWKAFLPEGSDRDHPAANFFGPNGEDISGVEYPATIVFVGGFDPLKDWQKRYYEGLKKSGKEAYLVEYPNAIHTFYYYPQLPETSLFMKEIGDFMQKQQQRLLSSET</sequence>
<dbReference type="PANTHER" id="PTHR23024:SF24">
    <property type="entry name" value="ALPHA_BETA HYDROLASE FOLD-3 DOMAIN-CONTAINING PROTEIN"/>
    <property type="match status" value="1"/>
</dbReference>
<comment type="caution">
    <text evidence="3">The sequence shown here is derived from an EMBL/GenBank/DDBJ whole genome shotgun (WGS) entry which is preliminary data.</text>
</comment>
<name>A0A9W7H106_HIBTR</name>
<dbReference type="Pfam" id="PF07859">
    <property type="entry name" value="Abhydrolase_3"/>
    <property type="match status" value="1"/>
</dbReference>
<organism evidence="3 4">
    <name type="scientific">Hibiscus trionum</name>
    <name type="common">Flower of an hour</name>
    <dbReference type="NCBI Taxonomy" id="183268"/>
    <lineage>
        <taxon>Eukaryota</taxon>
        <taxon>Viridiplantae</taxon>
        <taxon>Streptophyta</taxon>
        <taxon>Embryophyta</taxon>
        <taxon>Tracheophyta</taxon>
        <taxon>Spermatophyta</taxon>
        <taxon>Magnoliopsida</taxon>
        <taxon>eudicotyledons</taxon>
        <taxon>Gunneridae</taxon>
        <taxon>Pentapetalae</taxon>
        <taxon>rosids</taxon>
        <taxon>malvids</taxon>
        <taxon>Malvales</taxon>
        <taxon>Malvaceae</taxon>
        <taxon>Malvoideae</taxon>
        <taxon>Hibiscus</taxon>
    </lineage>
</organism>
<evidence type="ECO:0000313" key="4">
    <source>
        <dbReference type="Proteomes" id="UP001165190"/>
    </source>
</evidence>
<dbReference type="InterPro" id="IPR029058">
    <property type="entry name" value="AB_hydrolase_fold"/>
</dbReference>
<evidence type="ECO:0000313" key="3">
    <source>
        <dbReference type="EMBL" id="GMI68667.1"/>
    </source>
</evidence>
<dbReference type="PANTHER" id="PTHR23024">
    <property type="entry name" value="ARYLACETAMIDE DEACETYLASE"/>
    <property type="match status" value="1"/>
</dbReference>
<dbReference type="GO" id="GO:0009860">
    <property type="term" value="P:pollen tube growth"/>
    <property type="evidence" value="ECO:0007669"/>
    <property type="project" value="TreeGrafter"/>
</dbReference>
<protein>
    <submittedName>
        <fullName evidence="3">Carboxyesterase 18</fullName>
    </submittedName>
</protein>
<keyword evidence="4" id="KW-1185">Reference proteome</keyword>